<name>A0A7X5V1X9_9SPHN</name>
<dbReference type="Gene3D" id="2.60.120.1440">
    <property type="match status" value="1"/>
</dbReference>
<evidence type="ECO:0000313" key="4">
    <source>
        <dbReference type="EMBL" id="NIJ66380.1"/>
    </source>
</evidence>
<comment type="caution">
    <text evidence="4">The sequence shown here is derived from an EMBL/GenBank/DDBJ whole genome shotgun (WGS) entry which is preliminary data.</text>
</comment>
<evidence type="ECO:0000259" key="2">
    <source>
        <dbReference type="Pfam" id="PF04773"/>
    </source>
</evidence>
<feature type="domain" description="FecR N-terminal" evidence="3">
    <location>
        <begin position="12"/>
        <end position="50"/>
    </location>
</feature>
<dbReference type="PANTHER" id="PTHR30273">
    <property type="entry name" value="PERIPLASMIC SIGNAL SENSOR AND SIGMA FACTOR ACTIVATOR FECR-RELATED"/>
    <property type="match status" value="1"/>
</dbReference>
<proteinExistence type="predicted"/>
<feature type="domain" description="FecR protein" evidence="2">
    <location>
        <begin position="112"/>
        <end position="202"/>
    </location>
</feature>
<dbReference type="GO" id="GO:0016989">
    <property type="term" value="F:sigma factor antagonist activity"/>
    <property type="evidence" value="ECO:0007669"/>
    <property type="project" value="TreeGrafter"/>
</dbReference>
<evidence type="ECO:0000259" key="3">
    <source>
        <dbReference type="Pfam" id="PF16220"/>
    </source>
</evidence>
<dbReference type="Pfam" id="PF04773">
    <property type="entry name" value="FecR"/>
    <property type="match status" value="1"/>
</dbReference>
<dbReference type="EMBL" id="JAASQV010000003">
    <property type="protein sequence ID" value="NIJ66380.1"/>
    <property type="molecule type" value="Genomic_DNA"/>
</dbReference>
<gene>
    <name evidence="4" type="ORF">FHR20_003353</name>
</gene>
<dbReference type="PIRSF" id="PIRSF018266">
    <property type="entry name" value="FecR"/>
    <property type="match status" value="1"/>
</dbReference>
<dbReference type="InterPro" id="IPR006860">
    <property type="entry name" value="FecR"/>
</dbReference>
<keyword evidence="1 4" id="KW-0812">Transmembrane</keyword>
<dbReference type="Pfam" id="PF16220">
    <property type="entry name" value="DUF4880"/>
    <property type="match status" value="1"/>
</dbReference>
<dbReference type="AlphaFoldDB" id="A0A7X5V1X9"/>
<evidence type="ECO:0000313" key="5">
    <source>
        <dbReference type="Proteomes" id="UP000564677"/>
    </source>
</evidence>
<feature type="transmembrane region" description="Helical" evidence="1">
    <location>
        <begin position="84"/>
        <end position="103"/>
    </location>
</feature>
<dbReference type="InterPro" id="IPR012373">
    <property type="entry name" value="Ferrdict_sens_TM"/>
</dbReference>
<dbReference type="InterPro" id="IPR032623">
    <property type="entry name" value="FecR_N"/>
</dbReference>
<sequence length="320" mass="34441">MTSEAQGSARARAIEWHIRLRHGDHAAWEAFAEWLAEDPVHAALYDEIEQADLALEPLLPAVTFREAANDTDIDDRRQSPRWRWWGLGGGAAAAAVAAMLVLVPQATNSRYEVATGPGQRRTISLEAGTQVTLNGATRMRFDRKDRRFAALEAGEALFQVQHDGARPFTLEVAGRRVVDVGTVFNVVRDARAVRVAVAEGKVLYESKGRTISLDAGQAVLDTSSAEAPRVSRTAIGSVGAWRKGRLVYSGEPLAQVAADLGRALGMRITPAPDVADRPFSGTIALRGTGPAELERLTPALNVTFRPDAGGWTMTAAGAER</sequence>
<keyword evidence="5" id="KW-1185">Reference proteome</keyword>
<dbReference type="RefSeq" id="WP_167300726.1">
    <property type="nucleotide sequence ID" value="NZ_JAASQV010000003.1"/>
</dbReference>
<keyword evidence="1" id="KW-1133">Transmembrane helix</keyword>
<reference evidence="4 5" key="1">
    <citation type="submission" date="2020-03" db="EMBL/GenBank/DDBJ databases">
        <title>Genomic Encyclopedia of Type Strains, Phase IV (KMG-IV): sequencing the most valuable type-strain genomes for metagenomic binning, comparative biology and taxonomic classification.</title>
        <authorList>
            <person name="Goeker M."/>
        </authorList>
    </citation>
    <scope>NUCLEOTIDE SEQUENCE [LARGE SCALE GENOMIC DNA]</scope>
    <source>
        <strain evidence="4 5">DSM 4733</strain>
    </source>
</reference>
<dbReference type="Proteomes" id="UP000564677">
    <property type="component" value="Unassembled WGS sequence"/>
</dbReference>
<accession>A0A7X5V1X9</accession>
<evidence type="ECO:0000256" key="1">
    <source>
        <dbReference type="SAM" id="Phobius"/>
    </source>
</evidence>
<keyword evidence="1" id="KW-0472">Membrane</keyword>
<protein>
    <submittedName>
        <fullName evidence="4">Transmembrane sensor</fullName>
    </submittedName>
</protein>
<organism evidence="4 5">
    <name type="scientific">Sphingomonas leidyi</name>
    <dbReference type="NCBI Taxonomy" id="68569"/>
    <lineage>
        <taxon>Bacteria</taxon>
        <taxon>Pseudomonadati</taxon>
        <taxon>Pseudomonadota</taxon>
        <taxon>Alphaproteobacteria</taxon>
        <taxon>Sphingomonadales</taxon>
        <taxon>Sphingomonadaceae</taxon>
        <taxon>Sphingomonas</taxon>
    </lineage>
</organism>
<dbReference type="PANTHER" id="PTHR30273:SF2">
    <property type="entry name" value="PROTEIN FECR"/>
    <property type="match status" value="1"/>
</dbReference>